<evidence type="ECO:0000313" key="3">
    <source>
        <dbReference type="Proteomes" id="UP001248819"/>
    </source>
</evidence>
<name>A0ABU3CWT6_9FLAO</name>
<evidence type="ECO:0000313" key="2">
    <source>
        <dbReference type="EMBL" id="MDT0650819.1"/>
    </source>
</evidence>
<reference evidence="2 3" key="1">
    <citation type="submission" date="2023-09" db="EMBL/GenBank/DDBJ databases">
        <authorList>
            <person name="Rey-Velasco X."/>
        </authorList>
    </citation>
    <scope>NUCLEOTIDE SEQUENCE [LARGE SCALE GENOMIC DNA]</scope>
    <source>
        <strain evidence="2 3">F297</strain>
    </source>
</reference>
<comment type="caution">
    <text evidence="2">The sequence shown here is derived from an EMBL/GenBank/DDBJ whole genome shotgun (WGS) entry which is preliminary data.</text>
</comment>
<keyword evidence="3" id="KW-1185">Reference proteome</keyword>
<proteinExistence type="predicted"/>
<sequence length="113" mass="13345">MKLLFDQNISFRLLKKIKPFYPEAKQVRELGLENATDIGIWEFARENDFTIVTFDADFFDLSNLKGHPPKIIWLRMGNTTTNHLEDIFLEKKELFTEFLLNLDYKDVACLEVD</sequence>
<gene>
    <name evidence="2" type="ORF">RM529_11710</name>
</gene>
<evidence type="ECO:0000259" key="1">
    <source>
        <dbReference type="Pfam" id="PF18480"/>
    </source>
</evidence>
<dbReference type="RefSeq" id="WP_311484976.1">
    <property type="nucleotide sequence ID" value="NZ_JAVRHP010000062.1"/>
</dbReference>
<dbReference type="EMBL" id="JAVRHP010000062">
    <property type="protein sequence ID" value="MDT0650819.1"/>
    <property type="molecule type" value="Genomic_DNA"/>
</dbReference>
<accession>A0ABU3CWT6</accession>
<dbReference type="Proteomes" id="UP001248819">
    <property type="component" value="Unassembled WGS sequence"/>
</dbReference>
<feature type="domain" description="DUF5615" evidence="1">
    <location>
        <begin position="1"/>
        <end position="101"/>
    </location>
</feature>
<dbReference type="InterPro" id="IPR041049">
    <property type="entry name" value="DUF5615"/>
</dbReference>
<dbReference type="Pfam" id="PF18480">
    <property type="entry name" value="DUF5615"/>
    <property type="match status" value="1"/>
</dbReference>
<protein>
    <submittedName>
        <fullName evidence="2">DUF5615 family PIN-like protein</fullName>
    </submittedName>
</protein>
<organism evidence="2 3">
    <name type="scientific">Autumnicola edwardsiae</name>
    <dbReference type="NCBI Taxonomy" id="3075594"/>
    <lineage>
        <taxon>Bacteria</taxon>
        <taxon>Pseudomonadati</taxon>
        <taxon>Bacteroidota</taxon>
        <taxon>Flavobacteriia</taxon>
        <taxon>Flavobacteriales</taxon>
        <taxon>Flavobacteriaceae</taxon>
        <taxon>Autumnicola</taxon>
    </lineage>
</organism>